<dbReference type="EMBL" id="FOJX01000001">
    <property type="protein sequence ID" value="SFA76030.1"/>
    <property type="molecule type" value="Genomic_DNA"/>
</dbReference>
<gene>
    <name evidence="2" type="ORF">SAMN05216587_101639</name>
</gene>
<feature type="domain" description="Homeodomain phBC6A51-type" evidence="1">
    <location>
        <begin position="26"/>
        <end position="105"/>
    </location>
</feature>
<proteinExistence type="predicted"/>
<evidence type="ECO:0000259" key="1">
    <source>
        <dbReference type="Pfam" id="PF13022"/>
    </source>
</evidence>
<sequence length="130" mass="15237">MATRQKISDWLEDEYKLTLLKGWARNGLTNDQLAECIGISETTLYKWKAENTEFAELLKANKDYADTQVENALYKAAMEGNTTAQIFWLKNRRRDNWRDKQDVEVSGDISIVDVMRKADERRERLENESD</sequence>
<dbReference type="Gene3D" id="1.10.10.60">
    <property type="entry name" value="Homeodomain-like"/>
    <property type="match status" value="1"/>
</dbReference>
<reference evidence="2 3" key="1">
    <citation type="submission" date="2016-10" db="EMBL/GenBank/DDBJ databases">
        <authorList>
            <person name="de Groot N.N."/>
        </authorList>
    </citation>
    <scope>NUCLEOTIDE SEQUENCE [LARGE SCALE GENOMIC DNA]</scope>
    <source>
        <strain evidence="2 3">L14</strain>
    </source>
</reference>
<dbReference type="InterPro" id="IPR024978">
    <property type="entry name" value="Homeodomain_phBC6A51-type"/>
</dbReference>
<organism evidence="2 3">
    <name type="scientific">Selenomonas ruminantium</name>
    <dbReference type="NCBI Taxonomy" id="971"/>
    <lineage>
        <taxon>Bacteria</taxon>
        <taxon>Bacillati</taxon>
        <taxon>Bacillota</taxon>
        <taxon>Negativicutes</taxon>
        <taxon>Selenomonadales</taxon>
        <taxon>Selenomonadaceae</taxon>
        <taxon>Selenomonas</taxon>
    </lineage>
</organism>
<name>A0A1I0VJD5_SELRU</name>
<dbReference type="SUPFAM" id="SSF46689">
    <property type="entry name" value="Homeodomain-like"/>
    <property type="match status" value="1"/>
</dbReference>
<evidence type="ECO:0000313" key="3">
    <source>
        <dbReference type="Proteomes" id="UP000183843"/>
    </source>
</evidence>
<dbReference type="RefSeq" id="WP_074812751.1">
    <property type="nucleotide sequence ID" value="NZ_FOJX01000001.1"/>
</dbReference>
<dbReference type="Proteomes" id="UP000183843">
    <property type="component" value="Unassembled WGS sequence"/>
</dbReference>
<evidence type="ECO:0000313" key="2">
    <source>
        <dbReference type="EMBL" id="SFA76030.1"/>
    </source>
</evidence>
<dbReference type="InterPro" id="IPR009057">
    <property type="entry name" value="Homeodomain-like_sf"/>
</dbReference>
<dbReference type="Pfam" id="PF13022">
    <property type="entry name" value="HTH_Tnp_1_2"/>
    <property type="match status" value="1"/>
</dbReference>
<accession>A0A1I0VJD5</accession>
<dbReference type="AlphaFoldDB" id="A0A1I0VJD5"/>
<protein>
    <submittedName>
        <fullName evidence="2">Helix-turn-helix of insertion element transposase</fullName>
    </submittedName>
</protein>